<dbReference type="Proteomes" id="UP000320239">
    <property type="component" value="Unassembled WGS sequence"/>
</dbReference>
<protein>
    <recommendedName>
        <fullName evidence="6">Probable sugar-binding periplasmic protein</fullName>
    </recommendedName>
</protein>
<evidence type="ECO:0000256" key="6">
    <source>
        <dbReference type="ARBA" id="ARBA00049753"/>
    </source>
</evidence>
<keyword evidence="9" id="KW-1185">Reference proteome</keyword>
<gene>
    <name evidence="8" type="ORF">FHX34_104941</name>
</gene>
<dbReference type="SUPFAM" id="SSF53850">
    <property type="entry name" value="Periplasmic binding protein-like II"/>
    <property type="match status" value="1"/>
</dbReference>
<evidence type="ECO:0000313" key="9">
    <source>
        <dbReference type="Proteomes" id="UP000320239"/>
    </source>
</evidence>
<comment type="caution">
    <text evidence="8">The sequence shown here is derived from an EMBL/GenBank/DDBJ whole genome shotgun (WGS) entry which is preliminary data.</text>
</comment>
<dbReference type="Gene3D" id="3.40.190.10">
    <property type="entry name" value="Periplasmic binding protein-like II"/>
    <property type="match status" value="2"/>
</dbReference>
<dbReference type="EMBL" id="VIWY01000004">
    <property type="protein sequence ID" value="TWG14635.1"/>
    <property type="molecule type" value="Genomic_DNA"/>
</dbReference>
<comment type="subcellular location">
    <subcellularLocation>
        <location evidence="1">Cell envelope</location>
    </subcellularLocation>
</comment>
<accession>A0A561VSN7</accession>
<keyword evidence="4" id="KW-0732">Signal</keyword>
<dbReference type="InterPro" id="IPR050490">
    <property type="entry name" value="Bact_solute-bd_prot1"/>
</dbReference>
<evidence type="ECO:0000313" key="8">
    <source>
        <dbReference type="EMBL" id="TWG14635.1"/>
    </source>
</evidence>
<dbReference type="GO" id="GO:0030313">
    <property type="term" value="C:cell envelope"/>
    <property type="evidence" value="ECO:0007669"/>
    <property type="project" value="UniProtKB-SubCell"/>
</dbReference>
<proteinExistence type="inferred from homology"/>
<evidence type="ECO:0000256" key="4">
    <source>
        <dbReference type="ARBA" id="ARBA00022729"/>
    </source>
</evidence>
<evidence type="ECO:0000256" key="1">
    <source>
        <dbReference type="ARBA" id="ARBA00004196"/>
    </source>
</evidence>
<dbReference type="InterPro" id="IPR006059">
    <property type="entry name" value="SBP"/>
</dbReference>
<comment type="similarity">
    <text evidence="2">Belongs to the bacterial solute-binding protein 1 family.</text>
</comment>
<feature type="region of interest" description="Disordered" evidence="7">
    <location>
        <begin position="1"/>
        <end position="21"/>
    </location>
</feature>
<reference evidence="8 9" key="1">
    <citation type="submission" date="2019-06" db="EMBL/GenBank/DDBJ databases">
        <title>Sequencing the genomes of 1000 actinobacteria strains.</title>
        <authorList>
            <person name="Klenk H.-P."/>
        </authorList>
    </citation>
    <scope>NUCLEOTIDE SEQUENCE [LARGE SCALE GENOMIC DNA]</scope>
    <source>
        <strain evidence="8 9">DSM 43866</strain>
    </source>
</reference>
<evidence type="ECO:0000256" key="2">
    <source>
        <dbReference type="ARBA" id="ARBA00008520"/>
    </source>
</evidence>
<dbReference type="PANTHER" id="PTHR43649">
    <property type="entry name" value="ARABINOSE-BINDING PROTEIN-RELATED"/>
    <property type="match status" value="1"/>
</dbReference>
<dbReference type="Pfam" id="PF01547">
    <property type="entry name" value="SBP_bac_1"/>
    <property type="match status" value="1"/>
</dbReference>
<name>A0A561VSN7_ACTTI</name>
<organism evidence="8 9">
    <name type="scientific">Actinoplanes teichomyceticus</name>
    <dbReference type="NCBI Taxonomy" id="1867"/>
    <lineage>
        <taxon>Bacteria</taxon>
        <taxon>Bacillati</taxon>
        <taxon>Actinomycetota</taxon>
        <taxon>Actinomycetes</taxon>
        <taxon>Micromonosporales</taxon>
        <taxon>Micromonosporaceae</taxon>
        <taxon>Actinoplanes</taxon>
    </lineage>
</organism>
<sequence length="448" mass="47439">MAGRGGEPGGPKNRGAPWKSTRRFLPVGNSLGDMRMVAVLAVAALLGVSACDAGDDDRPTPSTVEVFTWWAEGGEKAGLDALVSRFGADCPGQRFENGAVAGGAGVNAKQELTRRMTRKDPPDTFQAHAGAELSDYIDAGQVRDLTAYYDAWGLRGVLPAGLVDDLTVRGKIYSIPVNIHRANVVWTNPAVLARAGITATPKDLGAFLGDLAKLKAAGVEAPLAVGRDWTQLMLLEAVLISDLGPARFAGLFTGDTDWSGAAVTRAVADFVRLLSYANSDRDTLDWPQAERLLIDGKSGYQLMGDWAAADLTAKGFPDYGWFTFPGNGATFQWLADSFTLATDAPNVSGTECWLRTVGSAAGQQVFNAAKGSIPARTDVAPAGFAPYQQSAMSDWRSATPVPSCAHGSACAQPWQDALNAALTAYSTRRDARALQADLALAADRFIRR</sequence>
<evidence type="ECO:0000256" key="5">
    <source>
        <dbReference type="ARBA" id="ARBA00049629"/>
    </source>
</evidence>
<dbReference type="PANTHER" id="PTHR43649:SF28">
    <property type="entry name" value="BINDING PROTEIN COMPONENT OF ABC SUGAR TRANSPORTER-RELATED"/>
    <property type="match status" value="1"/>
</dbReference>
<keyword evidence="3" id="KW-0813">Transport</keyword>
<dbReference type="AlphaFoldDB" id="A0A561VSN7"/>
<evidence type="ECO:0000256" key="7">
    <source>
        <dbReference type="SAM" id="MobiDB-lite"/>
    </source>
</evidence>
<comment type="function">
    <text evidence="5">Part of a binding-protein-dependent transport system for a sugar.</text>
</comment>
<evidence type="ECO:0000256" key="3">
    <source>
        <dbReference type="ARBA" id="ARBA00022448"/>
    </source>
</evidence>